<dbReference type="AlphaFoldDB" id="A0A1A9I545"/>
<dbReference type="InterPro" id="IPR010753">
    <property type="entry name" value="DUF1330"/>
</dbReference>
<dbReference type="SUPFAM" id="SSF54909">
    <property type="entry name" value="Dimeric alpha+beta barrel"/>
    <property type="match status" value="1"/>
</dbReference>
<reference evidence="2 3" key="1">
    <citation type="submission" date="2016-05" db="EMBL/GenBank/DDBJ databases">
        <title>Niabella ginsenosidivorans BS26 whole genome sequencing.</title>
        <authorList>
            <person name="Im W.T."/>
            <person name="Siddiqi M.Z."/>
        </authorList>
    </citation>
    <scope>NUCLEOTIDE SEQUENCE [LARGE SCALE GENOMIC DNA]</scope>
    <source>
        <strain evidence="2 3">BS26</strain>
    </source>
</reference>
<dbReference type="STRING" id="1176587.A8C56_18815"/>
<dbReference type="PANTHER" id="PTHR41521:SF4">
    <property type="entry name" value="BLR0684 PROTEIN"/>
    <property type="match status" value="1"/>
</dbReference>
<gene>
    <name evidence="2" type="ORF">A8C56_18815</name>
</gene>
<evidence type="ECO:0000313" key="3">
    <source>
        <dbReference type="Proteomes" id="UP000077667"/>
    </source>
</evidence>
<evidence type="ECO:0000259" key="1">
    <source>
        <dbReference type="Pfam" id="PF07045"/>
    </source>
</evidence>
<dbReference type="EMBL" id="CP015772">
    <property type="protein sequence ID" value="ANH82756.1"/>
    <property type="molecule type" value="Genomic_DNA"/>
</dbReference>
<dbReference type="Proteomes" id="UP000077667">
    <property type="component" value="Chromosome"/>
</dbReference>
<sequence length="99" mass="11347">MIVYYINSYDIEDEAEFEKYPPKVRPLLEKYGAEVLASDTNALPVEGTARKMNAIIKFPSLEAALQCYNDPEYAAIKEIRHRSVKNCTMVLVKAFEKEL</sequence>
<evidence type="ECO:0000313" key="2">
    <source>
        <dbReference type="EMBL" id="ANH82756.1"/>
    </source>
</evidence>
<keyword evidence="3" id="KW-1185">Reference proteome</keyword>
<dbReference type="InterPro" id="IPR011008">
    <property type="entry name" value="Dimeric_a/b-barrel"/>
</dbReference>
<proteinExistence type="predicted"/>
<dbReference type="OrthoDB" id="9806380at2"/>
<dbReference type="KEGG" id="nia:A8C56_18815"/>
<protein>
    <recommendedName>
        <fullName evidence="1">DUF1330 domain-containing protein</fullName>
    </recommendedName>
</protein>
<organism evidence="2 3">
    <name type="scientific">Niabella ginsenosidivorans</name>
    <dbReference type="NCBI Taxonomy" id="1176587"/>
    <lineage>
        <taxon>Bacteria</taxon>
        <taxon>Pseudomonadati</taxon>
        <taxon>Bacteroidota</taxon>
        <taxon>Chitinophagia</taxon>
        <taxon>Chitinophagales</taxon>
        <taxon>Chitinophagaceae</taxon>
        <taxon>Niabella</taxon>
    </lineage>
</organism>
<feature type="domain" description="DUF1330" evidence="1">
    <location>
        <begin position="3"/>
        <end position="94"/>
    </location>
</feature>
<name>A0A1A9I545_9BACT</name>
<dbReference type="Gene3D" id="3.30.70.100">
    <property type="match status" value="1"/>
</dbReference>
<dbReference type="PANTHER" id="PTHR41521">
    <property type="match status" value="1"/>
</dbReference>
<dbReference type="RefSeq" id="WP_067759499.1">
    <property type="nucleotide sequence ID" value="NZ_CP015772.1"/>
</dbReference>
<dbReference type="Pfam" id="PF07045">
    <property type="entry name" value="DUF1330"/>
    <property type="match status" value="1"/>
</dbReference>
<accession>A0A1A9I545</accession>